<keyword evidence="1" id="KW-0677">Repeat</keyword>
<dbReference type="Proteomes" id="UP000282184">
    <property type="component" value="Unassembled WGS sequence"/>
</dbReference>
<keyword evidence="2" id="KW-0547">Nucleotide-binding</keyword>
<dbReference type="PANTHER" id="PTHR19211">
    <property type="entry name" value="ATP-BINDING TRANSPORT PROTEIN-RELATED"/>
    <property type="match status" value="1"/>
</dbReference>
<dbReference type="InterPro" id="IPR017871">
    <property type="entry name" value="ABC_transporter-like_CS"/>
</dbReference>
<comment type="caution">
    <text evidence="6">The sequence shown here is derived from an EMBL/GenBank/DDBJ whole genome shotgun (WGS) entry which is preliminary data.</text>
</comment>
<dbReference type="InterPro" id="IPR003593">
    <property type="entry name" value="AAA+_ATPase"/>
</dbReference>
<sequence length="530" mass="58242">MSILTNALSYVHADGQTLFQHLQLSIPAGGKASLVGPNGAGKSTLLRLLAGQLPPSAGEVVLSEPAYYVPQHLGQYDHLTVAEALGVAGKLQALHAILGGDAAPEHFTRLDDDWAIEERVQAALAYWQLGHLPLAQPLRALSGGEKTKVFLAGAAIHGPGLILLDEPSNHLDAGSRELLYEFVRRSKATLLVVSHDRALLNLLDLTLELTPAGIETYGGNYDFYQQQRQGQLAALQAQLGEQEKTLQQARQKARDVAEQRHKQEARGKAHGEKKGLPRIVAGNLRRQAQESSAQLRETHQEKLHDLGQQVQQLRAQVREQLPLRLDWRPSALHRGKVLVEAEAINFGYAGQPLWPRPLTFQLRSGERLRIVGPNGSGKTTLLRLLMGQLLPTAGRLTVAAFEYGYLDQDYALVDNQLPVLGQLQRFNSRGLLEHELKTVLHYHQFGPDTWERPCAGLSGGEKMKLSLACLGVRNNAPDVLILDEPTNNLDLASQYVLTQAVKDFPGTVLLISHDQHFAQEIGAERTLSLE</sequence>
<feature type="domain" description="ABC transporter" evidence="5">
    <location>
        <begin position="339"/>
        <end position="529"/>
    </location>
</feature>
<dbReference type="CDD" id="cd03221">
    <property type="entry name" value="ABCF_EF-3"/>
    <property type="match status" value="1"/>
</dbReference>
<dbReference type="SMART" id="SM00382">
    <property type="entry name" value="AAA"/>
    <property type="match status" value="2"/>
</dbReference>
<dbReference type="GO" id="GO:0005524">
    <property type="term" value="F:ATP binding"/>
    <property type="evidence" value="ECO:0007669"/>
    <property type="project" value="UniProtKB-KW"/>
</dbReference>
<dbReference type="FunFam" id="3.40.50.300:FF:001320">
    <property type="entry name" value="Heme ABC transporter ATP-binding protein"/>
    <property type="match status" value="1"/>
</dbReference>
<dbReference type="GO" id="GO:0016887">
    <property type="term" value="F:ATP hydrolysis activity"/>
    <property type="evidence" value="ECO:0007669"/>
    <property type="project" value="InterPro"/>
</dbReference>
<evidence type="ECO:0000313" key="6">
    <source>
        <dbReference type="EMBL" id="RTQ50165.1"/>
    </source>
</evidence>
<keyword evidence="7" id="KW-1185">Reference proteome</keyword>
<evidence type="ECO:0000256" key="3">
    <source>
        <dbReference type="ARBA" id="ARBA00022840"/>
    </source>
</evidence>
<dbReference type="OrthoDB" id="1521973at2"/>
<dbReference type="PANTHER" id="PTHR19211:SF6">
    <property type="entry name" value="BLL7188 PROTEIN"/>
    <property type="match status" value="1"/>
</dbReference>
<feature type="region of interest" description="Disordered" evidence="4">
    <location>
        <begin position="248"/>
        <end position="273"/>
    </location>
</feature>
<organism evidence="6 7">
    <name type="scientific">Hymenobacter gummosus</name>
    <dbReference type="NCBI Taxonomy" id="1776032"/>
    <lineage>
        <taxon>Bacteria</taxon>
        <taxon>Pseudomonadati</taxon>
        <taxon>Bacteroidota</taxon>
        <taxon>Cytophagia</taxon>
        <taxon>Cytophagales</taxon>
        <taxon>Hymenobacteraceae</taxon>
        <taxon>Hymenobacter</taxon>
    </lineage>
</organism>
<dbReference type="PROSITE" id="PS00211">
    <property type="entry name" value="ABC_TRANSPORTER_1"/>
    <property type="match status" value="1"/>
</dbReference>
<evidence type="ECO:0000259" key="5">
    <source>
        <dbReference type="PROSITE" id="PS50893"/>
    </source>
</evidence>
<feature type="compositionally biased region" description="Basic and acidic residues" evidence="4">
    <location>
        <begin position="252"/>
        <end position="273"/>
    </location>
</feature>
<dbReference type="PROSITE" id="PS50893">
    <property type="entry name" value="ABC_TRANSPORTER_2"/>
    <property type="match status" value="2"/>
</dbReference>
<dbReference type="Gene3D" id="3.40.50.300">
    <property type="entry name" value="P-loop containing nucleotide triphosphate hydrolases"/>
    <property type="match status" value="2"/>
</dbReference>
<feature type="domain" description="ABC transporter" evidence="5">
    <location>
        <begin position="3"/>
        <end position="236"/>
    </location>
</feature>
<dbReference type="InterPro" id="IPR003439">
    <property type="entry name" value="ABC_transporter-like_ATP-bd"/>
</dbReference>
<dbReference type="InterPro" id="IPR027417">
    <property type="entry name" value="P-loop_NTPase"/>
</dbReference>
<keyword evidence="3 6" id="KW-0067">ATP-binding</keyword>
<accession>A0A431U422</accession>
<protein>
    <submittedName>
        <fullName evidence="6">ABC-F family ATP-binding cassette domain-containing protein</fullName>
    </submittedName>
</protein>
<evidence type="ECO:0000256" key="2">
    <source>
        <dbReference type="ARBA" id="ARBA00022741"/>
    </source>
</evidence>
<gene>
    <name evidence="6" type="ORF">EJV47_11050</name>
</gene>
<dbReference type="EMBL" id="RXOF01000005">
    <property type="protein sequence ID" value="RTQ50165.1"/>
    <property type="molecule type" value="Genomic_DNA"/>
</dbReference>
<name>A0A431U422_9BACT</name>
<evidence type="ECO:0000256" key="1">
    <source>
        <dbReference type="ARBA" id="ARBA00022737"/>
    </source>
</evidence>
<dbReference type="RefSeq" id="WP_126693215.1">
    <property type="nucleotide sequence ID" value="NZ_RXOF01000005.1"/>
</dbReference>
<dbReference type="SUPFAM" id="SSF52540">
    <property type="entry name" value="P-loop containing nucleoside triphosphate hydrolases"/>
    <property type="match status" value="2"/>
</dbReference>
<evidence type="ECO:0000313" key="7">
    <source>
        <dbReference type="Proteomes" id="UP000282184"/>
    </source>
</evidence>
<dbReference type="AlphaFoldDB" id="A0A431U422"/>
<reference evidence="6 7" key="1">
    <citation type="submission" date="2018-12" db="EMBL/GenBank/DDBJ databases">
        <title>Hymenobacter gummosus sp. nov., isolated from a spring.</title>
        <authorList>
            <person name="Nie L."/>
        </authorList>
    </citation>
    <scope>NUCLEOTIDE SEQUENCE [LARGE SCALE GENOMIC DNA]</scope>
    <source>
        <strain evidence="6 7">KCTC 52166</strain>
    </source>
</reference>
<proteinExistence type="predicted"/>
<dbReference type="InterPro" id="IPR050611">
    <property type="entry name" value="ABCF"/>
</dbReference>
<evidence type="ECO:0000256" key="4">
    <source>
        <dbReference type="SAM" id="MobiDB-lite"/>
    </source>
</evidence>
<dbReference type="Pfam" id="PF00005">
    <property type="entry name" value="ABC_tran"/>
    <property type="match status" value="2"/>
</dbReference>